<accession>A0A841KZ68</accession>
<protein>
    <submittedName>
        <fullName evidence="2">Polysaccharide pyruvyl transferase WcaK-like protein</fullName>
    </submittedName>
</protein>
<dbReference type="AlphaFoldDB" id="A0A841KZ68"/>
<evidence type="ECO:0000313" key="2">
    <source>
        <dbReference type="EMBL" id="MBB6225859.1"/>
    </source>
</evidence>
<gene>
    <name evidence="2" type="ORF">FHS79_000010</name>
</gene>
<keyword evidence="3" id="KW-1185">Reference proteome</keyword>
<organism evidence="2 3">
    <name type="scientific">Polymorphobacter multimanifer</name>
    <dbReference type="NCBI Taxonomy" id="1070431"/>
    <lineage>
        <taxon>Bacteria</taxon>
        <taxon>Pseudomonadati</taxon>
        <taxon>Pseudomonadota</taxon>
        <taxon>Alphaproteobacteria</taxon>
        <taxon>Sphingomonadales</taxon>
        <taxon>Sphingosinicellaceae</taxon>
        <taxon>Polymorphobacter</taxon>
    </lineage>
</organism>
<dbReference type="GO" id="GO:0016740">
    <property type="term" value="F:transferase activity"/>
    <property type="evidence" value="ECO:0007669"/>
    <property type="project" value="UniProtKB-KW"/>
</dbReference>
<reference evidence="2 3" key="1">
    <citation type="submission" date="2020-08" db="EMBL/GenBank/DDBJ databases">
        <title>Genomic Encyclopedia of Type Strains, Phase IV (KMG-IV): sequencing the most valuable type-strain genomes for metagenomic binning, comparative biology and taxonomic classification.</title>
        <authorList>
            <person name="Goeker M."/>
        </authorList>
    </citation>
    <scope>NUCLEOTIDE SEQUENCE [LARGE SCALE GENOMIC DNA]</scope>
    <source>
        <strain evidence="2 3">DSM 102189</strain>
    </source>
</reference>
<name>A0A841KZ68_9SPHN</name>
<comment type="caution">
    <text evidence="2">The sequence shown here is derived from an EMBL/GenBank/DDBJ whole genome shotgun (WGS) entry which is preliminary data.</text>
</comment>
<dbReference type="PANTHER" id="PTHR36836">
    <property type="entry name" value="COLANIC ACID BIOSYNTHESIS PROTEIN WCAK"/>
    <property type="match status" value="1"/>
</dbReference>
<dbReference type="RefSeq" id="WP_184193466.1">
    <property type="nucleotide sequence ID" value="NZ_BMOX01000074.1"/>
</dbReference>
<dbReference type="PANTHER" id="PTHR36836:SF1">
    <property type="entry name" value="COLANIC ACID BIOSYNTHESIS PROTEIN WCAK"/>
    <property type="match status" value="1"/>
</dbReference>
<sequence length="389" mass="41958">MTIINIGLPWHSEAAGNLGVGALTVGNIVLIRRATDRMGLTPRFTILGPRETGTPYVTGPDIVHRTINGRYMASPRGYLADVRAQHIMLDIGGGDSFTDIYPDKRFAYIVGSKLVPLIAGVPLVLSPQTIGPFSRQPHTRVSGWICTRAAHVFARDPISLALTRRIAPRAKVSEVIDVAFALPFTRPTRAPDAKIKVGFSVSGLMLAGGHVTDNEYGLGFDFGALTRRLVTDFLALPNVEVHLIAHVYAPHMPRDDDARAIDQLHAEIPATIRAPDFASPSEAKSYISGLDFLTGGRMHATIAAFSSGVPVVPISYSNKFEGLYAGLNYPHLVNAKGMGTDEAYARIMGGFHNRADLAADIARAGPGIETALNAYVDELVRQFEAALKR</sequence>
<dbReference type="InterPro" id="IPR007345">
    <property type="entry name" value="Polysacch_pyruvyl_Trfase"/>
</dbReference>
<evidence type="ECO:0000313" key="3">
    <source>
        <dbReference type="Proteomes" id="UP000538147"/>
    </source>
</evidence>
<evidence type="ECO:0000259" key="1">
    <source>
        <dbReference type="Pfam" id="PF04230"/>
    </source>
</evidence>
<dbReference type="Pfam" id="PF04230">
    <property type="entry name" value="PS_pyruv_trans"/>
    <property type="match status" value="1"/>
</dbReference>
<dbReference type="Proteomes" id="UP000538147">
    <property type="component" value="Unassembled WGS sequence"/>
</dbReference>
<feature type="domain" description="Polysaccharide pyruvyl transferase" evidence="1">
    <location>
        <begin position="90"/>
        <end position="318"/>
    </location>
</feature>
<proteinExistence type="predicted"/>
<dbReference type="EMBL" id="JACIIV010000001">
    <property type="protein sequence ID" value="MBB6225859.1"/>
    <property type="molecule type" value="Genomic_DNA"/>
</dbReference>
<keyword evidence="2" id="KW-0808">Transferase</keyword>